<dbReference type="PROSITE" id="PS50003">
    <property type="entry name" value="PH_DOMAIN"/>
    <property type="match status" value="1"/>
</dbReference>
<dbReference type="InterPro" id="IPR001849">
    <property type="entry name" value="PH_domain"/>
</dbReference>
<organism evidence="3">
    <name type="scientific">Guillardia theta (strain CCMP2712)</name>
    <name type="common">Cryptophyte</name>
    <dbReference type="NCBI Taxonomy" id="905079"/>
    <lineage>
        <taxon>Eukaryota</taxon>
        <taxon>Cryptophyceae</taxon>
        <taxon>Pyrenomonadales</taxon>
        <taxon>Geminigeraceae</taxon>
        <taxon>Guillardia</taxon>
    </lineage>
</organism>
<evidence type="ECO:0000313" key="3">
    <source>
        <dbReference type="EMBL" id="EKX52836.1"/>
    </source>
</evidence>
<dbReference type="InterPro" id="IPR011993">
    <property type="entry name" value="PH-like_dom_sf"/>
</dbReference>
<reference evidence="4" key="3">
    <citation type="submission" date="2015-06" db="UniProtKB">
        <authorList>
            <consortium name="EnsemblProtists"/>
        </authorList>
    </citation>
    <scope>IDENTIFICATION</scope>
</reference>
<evidence type="ECO:0000313" key="5">
    <source>
        <dbReference type="Proteomes" id="UP000011087"/>
    </source>
</evidence>
<evidence type="ECO:0000313" key="4">
    <source>
        <dbReference type="EnsemblProtists" id="EKX52836"/>
    </source>
</evidence>
<dbReference type="PaxDb" id="55529-EKX52836"/>
<accession>L1JWA0</accession>
<reference evidence="5" key="2">
    <citation type="submission" date="2012-11" db="EMBL/GenBank/DDBJ databases">
        <authorList>
            <person name="Kuo A."/>
            <person name="Curtis B.A."/>
            <person name="Tanifuji G."/>
            <person name="Burki F."/>
            <person name="Gruber A."/>
            <person name="Irimia M."/>
            <person name="Maruyama S."/>
            <person name="Arias M.C."/>
            <person name="Ball S.G."/>
            <person name="Gile G.H."/>
            <person name="Hirakawa Y."/>
            <person name="Hopkins J.F."/>
            <person name="Rensing S.A."/>
            <person name="Schmutz J."/>
            <person name="Symeonidi A."/>
            <person name="Elias M."/>
            <person name="Eveleigh R.J."/>
            <person name="Herman E.K."/>
            <person name="Klute M.J."/>
            <person name="Nakayama T."/>
            <person name="Obornik M."/>
            <person name="Reyes-Prieto A."/>
            <person name="Armbrust E.V."/>
            <person name="Aves S.J."/>
            <person name="Beiko R.G."/>
            <person name="Coutinho P."/>
            <person name="Dacks J.B."/>
            <person name="Durnford D.G."/>
            <person name="Fast N.M."/>
            <person name="Green B.R."/>
            <person name="Grisdale C."/>
            <person name="Hempe F."/>
            <person name="Henrissat B."/>
            <person name="Hoppner M.P."/>
            <person name="Ishida K.-I."/>
            <person name="Kim E."/>
            <person name="Koreny L."/>
            <person name="Kroth P.G."/>
            <person name="Liu Y."/>
            <person name="Malik S.-B."/>
            <person name="Maier U.G."/>
            <person name="McRose D."/>
            <person name="Mock T."/>
            <person name="Neilson J.A."/>
            <person name="Onodera N.T."/>
            <person name="Poole A.M."/>
            <person name="Pritham E.J."/>
            <person name="Richards T.A."/>
            <person name="Rocap G."/>
            <person name="Roy S.W."/>
            <person name="Sarai C."/>
            <person name="Schaack S."/>
            <person name="Shirato S."/>
            <person name="Slamovits C.H."/>
            <person name="Spencer D.F."/>
            <person name="Suzuki S."/>
            <person name="Worden A.Z."/>
            <person name="Zauner S."/>
            <person name="Barry K."/>
            <person name="Bell C."/>
            <person name="Bharti A.K."/>
            <person name="Crow J.A."/>
            <person name="Grimwood J."/>
            <person name="Kramer R."/>
            <person name="Lindquist E."/>
            <person name="Lucas S."/>
            <person name="Salamov A."/>
            <person name="McFadden G.I."/>
            <person name="Lane C.E."/>
            <person name="Keeling P.J."/>
            <person name="Gray M.W."/>
            <person name="Grigoriev I.V."/>
            <person name="Archibald J.M."/>
        </authorList>
    </citation>
    <scope>NUCLEOTIDE SEQUENCE</scope>
    <source>
        <strain evidence="5">CCMP2712</strain>
    </source>
</reference>
<dbReference type="EMBL" id="JH992971">
    <property type="protein sequence ID" value="EKX52836.1"/>
    <property type="molecule type" value="Genomic_DNA"/>
</dbReference>
<dbReference type="RefSeq" id="XP_005839816.1">
    <property type="nucleotide sequence ID" value="XM_005839759.1"/>
</dbReference>
<dbReference type="Gene3D" id="2.30.29.30">
    <property type="entry name" value="Pleckstrin-homology domain (PH domain)/Phosphotyrosine-binding domain (PTB)"/>
    <property type="match status" value="1"/>
</dbReference>
<dbReference type="SMART" id="SM00233">
    <property type="entry name" value="PH"/>
    <property type="match status" value="1"/>
</dbReference>
<reference evidence="3 5" key="1">
    <citation type="journal article" date="2012" name="Nature">
        <title>Algal genomes reveal evolutionary mosaicism and the fate of nucleomorphs.</title>
        <authorList>
            <consortium name="DOE Joint Genome Institute"/>
            <person name="Curtis B.A."/>
            <person name="Tanifuji G."/>
            <person name="Burki F."/>
            <person name="Gruber A."/>
            <person name="Irimia M."/>
            <person name="Maruyama S."/>
            <person name="Arias M.C."/>
            <person name="Ball S.G."/>
            <person name="Gile G.H."/>
            <person name="Hirakawa Y."/>
            <person name="Hopkins J.F."/>
            <person name="Kuo A."/>
            <person name="Rensing S.A."/>
            <person name="Schmutz J."/>
            <person name="Symeonidi A."/>
            <person name="Elias M."/>
            <person name="Eveleigh R.J."/>
            <person name="Herman E.K."/>
            <person name="Klute M.J."/>
            <person name="Nakayama T."/>
            <person name="Obornik M."/>
            <person name="Reyes-Prieto A."/>
            <person name="Armbrust E.V."/>
            <person name="Aves S.J."/>
            <person name="Beiko R.G."/>
            <person name="Coutinho P."/>
            <person name="Dacks J.B."/>
            <person name="Durnford D.G."/>
            <person name="Fast N.M."/>
            <person name="Green B.R."/>
            <person name="Grisdale C.J."/>
            <person name="Hempel F."/>
            <person name="Henrissat B."/>
            <person name="Hoppner M.P."/>
            <person name="Ishida K."/>
            <person name="Kim E."/>
            <person name="Koreny L."/>
            <person name="Kroth P.G."/>
            <person name="Liu Y."/>
            <person name="Malik S.B."/>
            <person name="Maier U.G."/>
            <person name="McRose D."/>
            <person name="Mock T."/>
            <person name="Neilson J.A."/>
            <person name="Onodera N.T."/>
            <person name="Poole A.M."/>
            <person name="Pritham E.J."/>
            <person name="Richards T.A."/>
            <person name="Rocap G."/>
            <person name="Roy S.W."/>
            <person name="Sarai C."/>
            <person name="Schaack S."/>
            <person name="Shirato S."/>
            <person name="Slamovits C.H."/>
            <person name="Spencer D.F."/>
            <person name="Suzuki S."/>
            <person name="Worden A.Z."/>
            <person name="Zauner S."/>
            <person name="Barry K."/>
            <person name="Bell C."/>
            <person name="Bharti A.K."/>
            <person name="Crow J.A."/>
            <person name="Grimwood J."/>
            <person name="Kramer R."/>
            <person name="Lindquist E."/>
            <person name="Lucas S."/>
            <person name="Salamov A."/>
            <person name="McFadden G.I."/>
            <person name="Lane C.E."/>
            <person name="Keeling P.J."/>
            <person name="Gray M.W."/>
            <person name="Grigoriev I.V."/>
            <person name="Archibald J.M."/>
        </authorList>
    </citation>
    <scope>NUCLEOTIDE SEQUENCE</scope>
    <source>
        <strain evidence="3 5">CCMP2712</strain>
    </source>
</reference>
<dbReference type="Proteomes" id="UP000011087">
    <property type="component" value="Unassembled WGS sequence"/>
</dbReference>
<dbReference type="EnsemblProtists" id="EKX52836">
    <property type="protein sequence ID" value="EKX52836"/>
    <property type="gene ID" value="GUITHDRAFT_101287"/>
</dbReference>
<protein>
    <recommendedName>
        <fullName evidence="2">PH domain-containing protein</fullName>
    </recommendedName>
</protein>
<dbReference type="KEGG" id="gtt:GUITHDRAFT_101287"/>
<evidence type="ECO:0000256" key="1">
    <source>
        <dbReference type="SAM" id="MobiDB-lite"/>
    </source>
</evidence>
<dbReference type="Pfam" id="PF00169">
    <property type="entry name" value="PH"/>
    <property type="match status" value="1"/>
</dbReference>
<dbReference type="AlphaFoldDB" id="L1JWA0"/>
<evidence type="ECO:0000259" key="2">
    <source>
        <dbReference type="PROSITE" id="PS50003"/>
    </source>
</evidence>
<dbReference type="HOGENOM" id="CLU_1177329_0_0_1"/>
<gene>
    <name evidence="3" type="ORF">GUITHDRAFT_101287</name>
</gene>
<keyword evidence="5" id="KW-1185">Reference proteome</keyword>
<dbReference type="SUPFAM" id="SSF50729">
    <property type="entry name" value="PH domain-like"/>
    <property type="match status" value="1"/>
</dbReference>
<proteinExistence type="predicted"/>
<dbReference type="GeneID" id="17309605"/>
<name>L1JWA0_GUITC</name>
<feature type="region of interest" description="Disordered" evidence="1">
    <location>
        <begin position="20"/>
        <end position="43"/>
    </location>
</feature>
<sequence>MVDAEVDHVVKQNLASAFVEQTSSNEERPAVSSEISEAKPSHRKIDDFSEIEELESLNDVTYGKTTQEVDDPKPRIILSGWLWTGNRLSCFPSISRGSWTRHFFVIVPGMLICYDDDTDCNDLTNSRYRIDLNAGICVKKSRKSANVIKVLIGSRTIMLKTEESNDTSRWQEALMEAFSLAADQLDHTLTLSAEAGVLQSHDYDNFISLARDKPRQIWTPKSKAIDLELRLNGSDR</sequence>
<feature type="domain" description="PH" evidence="2">
    <location>
        <begin position="75"/>
        <end position="179"/>
    </location>
</feature>